<dbReference type="Gene3D" id="3.40.50.1820">
    <property type="entry name" value="alpha/beta hydrolase"/>
    <property type="match status" value="1"/>
</dbReference>
<comment type="caution">
    <text evidence="1">The sequence shown here is derived from an EMBL/GenBank/DDBJ whole genome shotgun (WGS) entry which is preliminary data.</text>
</comment>
<sequence>MIQKFLKKEGRPSLLLIFGGWGTWPGLFSGYSYPEGSDVLLCCDYRNPDFDAGLLTGYGSVDLVAWSMGVWTAAHVLAGPGLEDCPLKRRIAVNGTMYPVDDLRGIPARVFEGTLERMSRPVLDKFVRRMCGKNLEEYLSRRPERSPEELKDELAALYTAVKESGVCPDFRWDIAVIGRDDMIFPAENQRRAWTGVRTAEMDAPHYGKELFEYAIGRND</sequence>
<organism evidence="1 2">
    <name type="scientific">Candidatus Cryptobacteroides faecavium</name>
    <dbReference type="NCBI Taxonomy" id="2840762"/>
    <lineage>
        <taxon>Bacteria</taxon>
        <taxon>Pseudomonadati</taxon>
        <taxon>Bacteroidota</taxon>
        <taxon>Bacteroidia</taxon>
        <taxon>Bacteroidales</taxon>
        <taxon>Candidatus Cryptobacteroides</taxon>
    </lineage>
</organism>
<dbReference type="InterPro" id="IPR029058">
    <property type="entry name" value="AB_hydrolase_fold"/>
</dbReference>
<name>A0A9D9IG56_9BACT</name>
<reference evidence="1" key="2">
    <citation type="journal article" date="2021" name="PeerJ">
        <title>Extensive microbial diversity within the chicken gut microbiome revealed by metagenomics and culture.</title>
        <authorList>
            <person name="Gilroy R."/>
            <person name="Ravi A."/>
            <person name="Getino M."/>
            <person name="Pursley I."/>
            <person name="Horton D.L."/>
            <person name="Alikhan N.F."/>
            <person name="Baker D."/>
            <person name="Gharbi K."/>
            <person name="Hall N."/>
            <person name="Watson M."/>
            <person name="Adriaenssens E.M."/>
            <person name="Foster-Nyarko E."/>
            <person name="Jarju S."/>
            <person name="Secka A."/>
            <person name="Antonio M."/>
            <person name="Oren A."/>
            <person name="Chaudhuri R.R."/>
            <person name="La Ragione R."/>
            <person name="Hildebrand F."/>
            <person name="Pallen M.J."/>
        </authorList>
    </citation>
    <scope>NUCLEOTIDE SEQUENCE</scope>
    <source>
        <strain evidence="1">B2-22910</strain>
    </source>
</reference>
<accession>A0A9D9IG56</accession>
<dbReference type="InterPro" id="IPR007398">
    <property type="entry name" value="BioG"/>
</dbReference>
<dbReference type="Proteomes" id="UP000823603">
    <property type="component" value="Unassembled WGS sequence"/>
</dbReference>
<dbReference type="SUPFAM" id="SSF53474">
    <property type="entry name" value="alpha/beta-Hydrolases"/>
    <property type="match status" value="1"/>
</dbReference>
<protein>
    <submittedName>
        <fullName evidence="1">DUF452 family protein</fullName>
    </submittedName>
</protein>
<proteinExistence type="predicted"/>
<dbReference type="Pfam" id="PF04301">
    <property type="entry name" value="BioG"/>
    <property type="match status" value="1"/>
</dbReference>
<gene>
    <name evidence="1" type="ORF">IAB82_06635</name>
</gene>
<dbReference type="AlphaFoldDB" id="A0A9D9IG56"/>
<reference evidence="1" key="1">
    <citation type="submission" date="2020-10" db="EMBL/GenBank/DDBJ databases">
        <authorList>
            <person name="Gilroy R."/>
        </authorList>
    </citation>
    <scope>NUCLEOTIDE SEQUENCE</scope>
    <source>
        <strain evidence="1">B2-22910</strain>
    </source>
</reference>
<evidence type="ECO:0000313" key="2">
    <source>
        <dbReference type="Proteomes" id="UP000823603"/>
    </source>
</evidence>
<evidence type="ECO:0000313" key="1">
    <source>
        <dbReference type="EMBL" id="MBO8471456.1"/>
    </source>
</evidence>
<dbReference type="EMBL" id="JADIMB010000096">
    <property type="protein sequence ID" value="MBO8471456.1"/>
    <property type="molecule type" value="Genomic_DNA"/>
</dbReference>